<keyword evidence="2" id="KW-1185">Reference proteome</keyword>
<dbReference type="Gene3D" id="1.10.8.430">
    <property type="entry name" value="Helical domain of apoptotic protease-activating factors"/>
    <property type="match status" value="1"/>
</dbReference>
<dbReference type="Proteomes" id="UP000027120">
    <property type="component" value="Unassembled WGS sequence"/>
</dbReference>
<dbReference type="InterPro" id="IPR042197">
    <property type="entry name" value="Apaf_helical"/>
</dbReference>
<accession>A0A067DQY3</accession>
<name>A0A067DQY3_CITSI</name>
<evidence type="ECO:0000313" key="1">
    <source>
        <dbReference type="EMBL" id="KDO41437.1"/>
    </source>
</evidence>
<sequence>YASGLPLSLKVLGSSLRGRPVDEWGSALERLKTDAEKGILDTLK</sequence>
<evidence type="ECO:0000313" key="2">
    <source>
        <dbReference type="Proteomes" id="UP000027120"/>
    </source>
</evidence>
<feature type="non-terminal residue" evidence="1">
    <location>
        <position position="1"/>
    </location>
</feature>
<protein>
    <submittedName>
        <fullName evidence="1">Uncharacterized protein</fullName>
    </submittedName>
</protein>
<dbReference type="AlphaFoldDB" id="A0A067DQY3"/>
<reference evidence="1 2" key="1">
    <citation type="submission" date="2014-04" db="EMBL/GenBank/DDBJ databases">
        <authorList>
            <consortium name="International Citrus Genome Consortium"/>
            <person name="Gmitter F."/>
            <person name="Chen C."/>
            <person name="Farmerie W."/>
            <person name="Harkins T."/>
            <person name="Desany B."/>
            <person name="Mohiuddin M."/>
            <person name="Kodira C."/>
            <person name="Borodovsky M."/>
            <person name="Lomsadze A."/>
            <person name="Burns P."/>
            <person name="Jenkins J."/>
            <person name="Prochnik S."/>
            <person name="Shu S."/>
            <person name="Chapman J."/>
            <person name="Pitluck S."/>
            <person name="Schmutz J."/>
            <person name="Rokhsar D."/>
        </authorList>
    </citation>
    <scope>NUCLEOTIDE SEQUENCE</scope>
</reference>
<organism evidence="1 2">
    <name type="scientific">Citrus sinensis</name>
    <name type="common">Sweet orange</name>
    <name type="synonym">Citrus aurantium var. sinensis</name>
    <dbReference type="NCBI Taxonomy" id="2711"/>
    <lineage>
        <taxon>Eukaryota</taxon>
        <taxon>Viridiplantae</taxon>
        <taxon>Streptophyta</taxon>
        <taxon>Embryophyta</taxon>
        <taxon>Tracheophyta</taxon>
        <taxon>Spermatophyta</taxon>
        <taxon>Magnoliopsida</taxon>
        <taxon>eudicotyledons</taxon>
        <taxon>Gunneridae</taxon>
        <taxon>Pentapetalae</taxon>
        <taxon>rosids</taxon>
        <taxon>malvids</taxon>
        <taxon>Sapindales</taxon>
        <taxon>Rutaceae</taxon>
        <taxon>Aurantioideae</taxon>
        <taxon>Citrus</taxon>
    </lineage>
</organism>
<gene>
    <name evidence="1" type="ORF">CISIN_1g0374832mg</name>
</gene>
<proteinExistence type="predicted"/>
<dbReference type="EMBL" id="KK785636">
    <property type="protein sequence ID" value="KDO41437.1"/>
    <property type="molecule type" value="Genomic_DNA"/>
</dbReference>